<dbReference type="EMBL" id="RMBX01000006">
    <property type="protein sequence ID" value="RPD41006.1"/>
    <property type="molecule type" value="Genomic_DNA"/>
</dbReference>
<dbReference type="PANTHER" id="PTHR10030:SF37">
    <property type="entry name" value="ALPHA-L-FUCOSIDASE-RELATED"/>
    <property type="match status" value="1"/>
</dbReference>
<evidence type="ECO:0000256" key="5">
    <source>
        <dbReference type="ARBA" id="ARBA00022801"/>
    </source>
</evidence>
<dbReference type="SUPFAM" id="SSF51445">
    <property type="entry name" value="(Trans)glycosidases"/>
    <property type="match status" value="1"/>
</dbReference>
<proteinExistence type="inferred from homology"/>
<dbReference type="Proteomes" id="UP000279089">
    <property type="component" value="Unassembled WGS sequence"/>
</dbReference>
<dbReference type="PANTHER" id="PTHR10030">
    <property type="entry name" value="ALPHA-L-FUCOSIDASE"/>
    <property type="match status" value="1"/>
</dbReference>
<keyword evidence="11" id="KW-1185">Reference proteome</keyword>
<protein>
    <recommendedName>
        <fullName evidence="3">alpha-L-fucosidase</fullName>
        <ecNumber evidence="3">3.2.1.51</ecNumber>
    </recommendedName>
</protein>
<dbReference type="InterPro" id="IPR000933">
    <property type="entry name" value="Glyco_hydro_29"/>
</dbReference>
<dbReference type="InterPro" id="IPR031919">
    <property type="entry name" value="Fucosidase_C"/>
</dbReference>
<reference evidence="11" key="1">
    <citation type="submission" date="2018-11" db="EMBL/GenBank/DDBJ databases">
        <title>Chitinophaga lutea sp.nov., isolate from arsenic contaminated soil.</title>
        <authorList>
            <person name="Zong Y."/>
        </authorList>
    </citation>
    <scope>NUCLEOTIDE SEQUENCE [LARGE SCALE GENOMIC DNA]</scope>
    <source>
        <strain evidence="11">YLT18</strain>
    </source>
</reference>
<dbReference type="EC" id="3.2.1.51" evidence="3"/>
<evidence type="ECO:0000256" key="6">
    <source>
        <dbReference type="ARBA" id="ARBA00023295"/>
    </source>
</evidence>
<evidence type="ECO:0000256" key="4">
    <source>
        <dbReference type="ARBA" id="ARBA00022729"/>
    </source>
</evidence>
<sequence>MRSLKCLLWLLLPFTAAAQQYKPTWESLDSRPVPAWFENAKFGIFIHWGVYSVPAWAPKGVYSEWYQYWLQSKQVGGNNNPKPTAVYDHHAKVYGSDFSYYKFADMFKAEDFDPDAWARLFEKSGAKYIVLTSKHHDGFALWPSKEATKAFGTPWNTMDAGAKRDLLGDLTAAVRKTPVKMGFYYSLYEWYNPLYKNKHYKEYVNDHMIPQLKDLVTRYEPDIIWPDGEWEQSDTLWQSREFLTWLFNESPVKDKIAVNDRWGKGIRQKHGGYYTTEYEVGAKFVRPWEECRGMGFSFGYNRNEDVEDYNSAQSLIYLLLDIVSSGGNLLLDIGPDAQGKIPPIMQERLLQIGKWLDVNGEAIYNTRAWKTHVQWTKGRQDWKPPHGGYVSGEVMLKQTVDPDPGFARKEFFFTANGDNLYAIAPILPEGKILIKDVVPTTGTKVQMLGLKRDLAYKKVPGGIEVTVPRLTVKETPCEHAYTFKITKTKVI</sequence>
<evidence type="ECO:0000256" key="2">
    <source>
        <dbReference type="ARBA" id="ARBA00007951"/>
    </source>
</evidence>
<evidence type="ECO:0000313" key="11">
    <source>
        <dbReference type="Proteomes" id="UP000279089"/>
    </source>
</evidence>
<accession>A0A3N4MG77</accession>
<keyword evidence="4 7" id="KW-0732">Signal</keyword>
<dbReference type="InterPro" id="IPR013780">
    <property type="entry name" value="Glyco_hydro_b"/>
</dbReference>
<dbReference type="GO" id="GO:0004560">
    <property type="term" value="F:alpha-L-fucosidase activity"/>
    <property type="evidence" value="ECO:0007669"/>
    <property type="project" value="InterPro"/>
</dbReference>
<dbReference type="InterPro" id="IPR057739">
    <property type="entry name" value="Glyco_hydro_29_N"/>
</dbReference>
<keyword evidence="6" id="KW-0326">Glycosidase</keyword>
<dbReference type="RefSeq" id="WP_120516693.1">
    <property type="nucleotide sequence ID" value="NZ_QXZY01000007.1"/>
</dbReference>
<comment type="caution">
    <text evidence="10">The sequence shown here is derived from an EMBL/GenBank/DDBJ whole genome shotgun (WGS) entry which is preliminary data.</text>
</comment>
<comment type="function">
    <text evidence="1">Alpha-L-fucosidase is responsible for hydrolyzing the alpha-1,6-linked fucose joined to the reducing-end N-acetylglucosamine of the carbohydrate moieties of glycoproteins.</text>
</comment>
<dbReference type="Gene3D" id="3.20.20.80">
    <property type="entry name" value="Glycosidases"/>
    <property type="match status" value="1"/>
</dbReference>
<feature type="domain" description="Alpha-L-fucosidase C-terminal" evidence="9">
    <location>
        <begin position="410"/>
        <end position="486"/>
    </location>
</feature>
<dbReference type="GO" id="GO:0016139">
    <property type="term" value="P:glycoside catabolic process"/>
    <property type="evidence" value="ECO:0007669"/>
    <property type="project" value="TreeGrafter"/>
</dbReference>
<name>A0A3N4MG77_9BACT</name>
<evidence type="ECO:0000259" key="9">
    <source>
        <dbReference type="Pfam" id="PF16757"/>
    </source>
</evidence>
<evidence type="ECO:0000259" key="8">
    <source>
        <dbReference type="Pfam" id="PF01120"/>
    </source>
</evidence>
<feature type="chain" id="PRO_5017974064" description="alpha-L-fucosidase" evidence="7">
    <location>
        <begin position="19"/>
        <end position="491"/>
    </location>
</feature>
<dbReference type="GO" id="GO:0006004">
    <property type="term" value="P:fucose metabolic process"/>
    <property type="evidence" value="ECO:0007669"/>
    <property type="project" value="InterPro"/>
</dbReference>
<dbReference type="Pfam" id="PF01120">
    <property type="entry name" value="Alpha_L_fucos"/>
    <property type="match status" value="1"/>
</dbReference>
<evidence type="ECO:0000256" key="7">
    <source>
        <dbReference type="SAM" id="SignalP"/>
    </source>
</evidence>
<dbReference type="InterPro" id="IPR017853">
    <property type="entry name" value="GH"/>
</dbReference>
<gene>
    <name evidence="10" type="ORF">EG028_13405</name>
</gene>
<evidence type="ECO:0000256" key="1">
    <source>
        <dbReference type="ARBA" id="ARBA00004071"/>
    </source>
</evidence>
<dbReference type="Gene3D" id="2.60.40.1180">
    <property type="entry name" value="Golgi alpha-mannosidase II"/>
    <property type="match status" value="1"/>
</dbReference>
<dbReference type="PRINTS" id="PR00741">
    <property type="entry name" value="GLHYDRLASE29"/>
</dbReference>
<dbReference type="GO" id="GO:0005764">
    <property type="term" value="C:lysosome"/>
    <property type="evidence" value="ECO:0007669"/>
    <property type="project" value="TreeGrafter"/>
</dbReference>
<dbReference type="Pfam" id="PF16757">
    <property type="entry name" value="Fucosidase_C"/>
    <property type="match status" value="1"/>
</dbReference>
<feature type="signal peptide" evidence="7">
    <location>
        <begin position="1"/>
        <end position="18"/>
    </location>
</feature>
<feature type="domain" description="Glycoside hydrolase family 29 N-terminal" evidence="8">
    <location>
        <begin position="16"/>
        <end position="361"/>
    </location>
</feature>
<organism evidence="10 11">
    <name type="scientific">Chitinophaga barathri</name>
    <dbReference type="NCBI Taxonomy" id="1647451"/>
    <lineage>
        <taxon>Bacteria</taxon>
        <taxon>Pseudomonadati</taxon>
        <taxon>Bacteroidota</taxon>
        <taxon>Chitinophagia</taxon>
        <taxon>Chitinophagales</taxon>
        <taxon>Chitinophagaceae</taxon>
        <taxon>Chitinophaga</taxon>
    </lineage>
</organism>
<dbReference type="OrthoDB" id="107551at2"/>
<evidence type="ECO:0000313" key="10">
    <source>
        <dbReference type="EMBL" id="RPD41006.1"/>
    </source>
</evidence>
<keyword evidence="5" id="KW-0378">Hydrolase</keyword>
<dbReference type="AlphaFoldDB" id="A0A3N4MG77"/>
<dbReference type="SMART" id="SM00812">
    <property type="entry name" value="Alpha_L_fucos"/>
    <property type="match status" value="1"/>
</dbReference>
<dbReference type="InterPro" id="IPR016286">
    <property type="entry name" value="FUC_metazoa-typ"/>
</dbReference>
<comment type="similarity">
    <text evidence="2">Belongs to the glycosyl hydrolase 29 family.</text>
</comment>
<evidence type="ECO:0000256" key="3">
    <source>
        <dbReference type="ARBA" id="ARBA00012662"/>
    </source>
</evidence>